<comment type="subcellular location">
    <subcellularLocation>
        <location evidence="1">Membrane</location>
        <topology evidence="1">Multi-pass membrane protein</topology>
    </subcellularLocation>
</comment>
<evidence type="ECO:0000256" key="1">
    <source>
        <dbReference type="ARBA" id="ARBA00004141"/>
    </source>
</evidence>
<keyword evidence="3 5" id="KW-1133">Transmembrane helix</keyword>
<comment type="caution">
    <text evidence="7">The sequence shown here is derived from an EMBL/GenBank/DDBJ whole genome shotgun (WGS) entry which is preliminary data.</text>
</comment>
<dbReference type="EMBL" id="QNTQ01000001">
    <property type="protein sequence ID" value="RBI87643.1"/>
    <property type="molecule type" value="Genomic_DNA"/>
</dbReference>
<dbReference type="Proteomes" id="UP000253370">
    <property type="component" value="Unassembled WGS sequence"/>
</dbReference>
<evidence type="ECO:0000256" key="3">
    <source>
        <dbReference type="ARBA" id="ARBA00022989"/>
    </source>
</evidence>
<keyword evidence="2 5" id="KW-0812">Transmembrane</keyword>
<dbReference type="Pfam" id="PF04893">
    <property type="entry name" value="Yip1"/>
    <property type="match status" value="1"/>
</dbReference>
<dbReference type="RefSeq" id="WP_113287666.1">
    <property type="nucleotide sequence ID" value="NZ_QNTQ01000001.1"/>
</dbReference>
<evidence type="ECO:0000256" key="4">
    <source>
        <dbReference type="ARBA" id="ARBA00023136"/>
    </source>
</evidence>
<dbReference type="GO" id="GO:0016020">
    <property type="term" value="C:membrane"/>
    <property type="evidence" value="ECO:0007669"/>
    <property type="project" value="UniProtKB-SubCell"/>
</dbReference>
<gene>
    <name evidence="7" type="ORF">DRV85_01615</name>
</gene>
<feature type="transmembrane region" description="Helical" evidence="5">
    <location>
        <begin position="72"/>
        <end position="91"/>
    </location>
</feature>
<name>A0A365UFL3_9RHOB</name>
<evidence type="ECO:0000256" key="5">
    <source>
        <dbReference type="SAM" id="Phobius"/>
    </source>
</evidence>
<reference evidence="7 8" key="1">
    <citation type="submission" date="2018-07" db="EMBL/GenBank/DDBJ databases">
        <title>Rhodosalinus sp. strain E84T genomic sequence and assembly.</title>
        <authorList>
            <person name="Liu Z.-W."/>
            <person name="Lu D.-C."/>
        </authorList>
    </citation>
    <scope>NUCLEOTIDE SEQUENCE [LARGE SCALE GENOMIC DNA]</scope>
    <source>
        <strain evidence="7 8">E84</strain>
    </source>
</reference>
<organism evidence="7 8">
    <name type="scientific">Rhodosalinus halophilus</name>
    <dbReference type="NCBI Taxonomy" id="2259333"/>
    <lineage>
        <taxon>Bacteria</taxon>
        <taxon>Pseudomonadati</taxon>
        <taxon>Pseudomonadota</taxon>
        <taxon>Alphaproteobacteria</taxon>
        <taxon>Rhodobacterales</taxon>
        <taxon>Paracoccaceae</taxon>
        <taxon>Rhodosalinus</taxon>
    </lineage>
</organism>
<evidence type="ECO:0000259" key="6">
    <source>
        <dbReference type="Pfam" id="PF04893"/>
    </source>
</evidence>
<feature type="transmembrane region" description="Helical" evidence="5">
    <location>
        <begin position="103"/>
        <end position="124"/>
    </location>
</feature>
<feature type="domain" description="Yip1" evidence="6">
    <location>
        <begin position="12"/>
        <end position="180"/>
    </location>
</feature>
<feature type="transmembrane region" description="Helical" evidence="5">
    <location>
        <begin position="32"/>
        <end position="52"/>
    </location>
</feature>
<dbReference type="InterPro" id="IPR006977">
    <property type="entry name" value="Yip1_dom"/>
</dbReference>
<feature type="transmembrane region" description="Helical" evidence="5">
    <location>
        <begin position="130"/>
        <end position="151"/>
    </location>
</feature>
<protein>
    <submittedName>
        <fullName evidence="7">YIP1 family protein</fullName>
    </submittedName>
</protein>
<evidence type="ECO:0000256" key="2">
    <source>
        <dbReference type="ARBA" id="ARBA00022692"/>
    </source>
</evidence>
<dbReference type="OrthoDB" id="7872013at2"/>
<keyword evidence="8" id="KW-1185">Reference proteome</keyword>
<proteinExistence type="predicted"/>
<accession>A0A365UFL3</accession>
<evidence type="ECO:0000313" key="8">
    <source>
        <dbReference type="Proteomes" id="UP000253370"/>
    </source>
</evidence>
<feature type="transmembrane region" description="Helical" evidence="5">
    <location>
        <begin position="163"/>
        <end position="190"/>
    </location>
</feature>
<sequence length="192" mass="19824">MTTAALGQLAIETIRNPREAARQLIGLNLPMNALWTALALVVVLNAGVYSLSNVISPPPADLAVPTIAPVPFALFLGAGLVGTIYALWYVGRTLGGEAGLADIMVLLVWLQALRLAVQAALLVLVPLSPVLSSLVVLAAAVIGFWILLNFVDVAHGYESLLKSLGAIALSVLAMALGLTLLVTLFGGALVPA</sequence>
<dbReference type="AlphaFoldDB" id="A0A365UFL3"/>
<evidence type="ECO:0000313" key="7">
    <source>
        <dbReference type="EMBL" id="RBI87643.1"/>
    </source>
</evidence>
<keyword evidence="4 5" id="KW-0472">Membrane</keyword>